<comment type="caution">
    <text evidence="4">The sequence shown here is derived from an EMBL/GenBank/DDBJ whole genome shotgun (WGS) entry which is preliminary data.</text>
</comment>
<evidence type="ECO:0000313" key="4">
    <source>
        <dbReference type="EMBL" id="TCV11014.1"/>
    </source>
</evidence>
<feature type="domain" description="Acyltransferase 3" evidence="2">
    <location>
        <begin position="5"/>
        <end position="323"/>
    </location>
</feature>
<keyword evidence="1" id="KW-0472">Membrane</keyword>
<feature type="transmembrane region" description="Helical" evidence="1">
    <location>
        <begin position="190"/>
        <end position="211"/>
    </location>
</feature>
<feature type="transmembrane region" description="Helical" evidence="1">
    <location>
        <begin position="223"/>
        <end position="240"/>
    </location>
</feature>
<evidence type="ECO:0000259" key="3">
    <source>
        <dbReference type="Pfam" id="PF19040"/>
    </source>
</evidence>
<dbReference type="PANTHER" id="PTHR23028">
    <property type="entry name" value="ACETYLTRANSFERASE"/>
    <property type="match status" value="1"/>
</dbReference>
<feature type="transmembrane region" description="Helical" evidence="1">
    <location>
        <begin position="31"/>
        <end position="51"/>
    </location>
</feature>
<protein>
    <submittedName>
        <fullName evidence="4">Peptidoglycan/LPS O-acetylase OafA/YrhL</fullName>
    </submittedName>
</protein>
<feature type="transmembrane region" description="Helical" evidence="1">
    <location>
        <begin position="309"/>
        <end position="327"/>
    </location>
</feature>
<keyword evidence="1" id="KW-0812">Transmembrane</keyword>
<accession>A0A4R3VWH0</accession>
<feature type="transmembrane region" description="Helical" evidence="1">
    <location>
        <begin position="165"/>
        <end position="184"/>
    </location>
</feature>
<feature type="transmembrane region" description="Helical" evidence="1">
    <location>
        <begin position="72"/>
        <end position="92"/>
    </location>
</feature>
<dbReference type="GO" id="GO:0009103">
    <property type="term" value="P:lipopolysaccharide biosynthetic process"/>
    <property type="evidence" value="ECO:0007669"/>
    <property type="project" value="TreeGrafter"/>
</dbReference>
<feature type="transmembrane region" description="Helical" evidence="1">
    <location>
        <begin position="141"/>
        <end position="158"/>
    </location>
</feature>
<name>A0A4R3VWH0_9SPHI</name>
<dbReference type="Proteomes" id="UP000295197">
    <property type="component" value="Unassembled WGS sequence"/>
</dbReference>
<proteinExistence type="predicted"/>
<gene>
    <name evidence="4" type="ORF">EDC17_102917</name>
</gene>
<dbReference type="InterPro" id="IPR050879">
    <property type="entry name" value="Acyltransferase_3"/>
</dbReference>
<keyword evidence="1" id="KW-1133">Transmembrane helix</keyword>
<feature type="transmembrane region" description="Helical" evidence="1">
    <location>
        <begin position="7"/>
        <end position="25"/>
    </location>
</feature>
<dbReference type="InterPro" id="IPR043968">
    <property type="entry name" value="SGNH"/>
</dbReference>
<dbReference type="Pfam" id="PF19040">
    <property type="entry name" value="SGNH"/>
    <property type="match status" value="1"/>
</dbReference>
<dbReference type="EMBL" id="SMBZ01000029">
    <property type="protein sequence ID" value="TCV11014.1"/>
    <property type="molecule type" value="Genomic_DNA"/>
</dbReference>
<evidence type="ECO:0000313" key="5">
    <source>
        <dbReference type="Proteomes" id="UP000295197"/>
    </source>
</evidence>
<reference evidence="4 5" key="1">
    <citation type="submission" date="2019-03" db="EMBL/GenBank/DDBJ databases">
        <title>Genomic Encyclopedia of Type Strains, Phase IV (KMG-IV): sequencing the most valuable type-strain genomes for metagenomic binning, comparative biology and taxonomic classification.</title>
        <authorList>
            <person name="Goeker M."/>
        </authorList>
    </citation>
    <scope>NUCLEOTIDE SEQUENCE [LARGE SCALE GENOMIC DNA]</scope>
    <source>
        <strain evidence="4 5">DSM 22362</strain>
    </source>
</reference>
<dbReference type="GO" id="GO:0016747">
    <property type="term" value="F:acyltransferase activity, transferring groups other than amino-acyl groups"/>
    <property type="evidence" value="ECO:0007669"/>
    <property type="project" value="InterPro"/>
</dbReference>
<feature type="transmembrane region" description="Helical" evidence="1">
    <location>
        <begin position="339"/>
        <end position="357"/>
    </location>
</feature>
<dbReference type="RefSeq" id="WP_132778117.1">
    <property type="nucleotide sequence ID" value="NZ_SMBZ01000029.1"/>
</dbReference>
<dbReference type="Pfam" id="PF01757">
    <property type="entry name" value="Acyl_transf_3"/>
    <property type="match status" value="1"/>
</dbReference>
<dbReference type="AlphaFoldDB" id="A0A4R3VWH0"/>
<keyword evidence="5" id="KW-1185">Reference proteome</keyword>
<dbReference type="OrthoDB" id="290051at2"/>
<evidence type="ECO:0000259" key="2">
    <source>
        <dbReference type="Pfam" id="PF01757"/>
    </source>
</evidence>
<feature type="transmembrane region" description="Helical" evidence="1">
    <location>
        <begin position="285"/>
        <end position="303"/>
    </location>
</feature>
<dbReference type="GO" id="GO:0016020">
    <property type="term" value="C:membrane"/>
    <property type="evidence" value="ECO:0007669"/>
    <property type="project" value="TreeGrafter"/>
</dbReference>
<organism evidence="4 5">
    <name type="scientific">Sphingobacterium alimentarium</name>
    <dbReference type="NCBI Taxonomy" id="797292"/>
    <lineage>
        <taxon>Bacteria</taxon>
        <taxon>Pseudomonadati</taxon>
        <taxon>Bacteroidota</taxon>
        <taxon>Sphingobacteriia</taxon>
        <taxon>Sphingobacteriales</taxon>
        <taxon>Sphingobacteriaceae</taxon>
        <taxon>Sphingobacterium</taxon>
    </lineage>
</organism>
<evidence type="ECO:0000256" key="1">
    <source>
        <dbReference type="SAM" id="Phobius"/>
    </source>
</evidence>
<dbReference type="SUPFAM" id="SSF52266">
    <property type="entry name" value="SGNH hydrolase"/>
    <property type="match status" value="1"/>
</dbReference>
<dbReference type="PANTHER" id="PTHR23028:SF53">
    <property type="entry name" value="ACYL_TRANSF_3 DOMAIN-CONTAINING PROTEIN"/>
    <property type="match status" value="1"/>
</dbReference>
<sequence>MNFRYDIGVLRAIAVIAVVLFHFQVPFFQGGFVGVDIFFVISGFLMTSIILKGFQQQNFNFWAFYSKRAQRIVPALAVLLSITVLLGFLTVLPKDIDNIKSYTLSSLFFVSNISYYLSSGYFENDSQSNFLLHTWSLSVEWQFYLIYPILLYPFRLYLNKNNGQAVALLSLLTLVSFLGMAYYNDKDNNFAFFMFPTRAWEMLAGGVVFLLQRAITPRPLTKAIVCTLSYLTLLYCIIRFDERDITWPSYYTIIPVIATALIILFHWEWKLFKTPALQFVGKISYSWYLWHWPLFVLSYYFAYESPYKIVLLMFASLLMAALSYYLIEKNNRLASSKAVALGASLCIMLCLGIGYASSYDQESEIYYLSHYNENYRKEFLHKQFRTGTCHIDIQNNFGQFDKKGCLFLHPSKENVLLIGDSHAGALAYSFKNKLEAQGKNFLQATVSTTYPLLDTKGPKNSIKVIDYIYKDFIPKNAKKIDKVYITAHWGSGQYNYPTLKKKLQQLIAYLQKQGIAYSIIGQTPAYTMTYGDILALEKKLNTGLEHKYILKQAKDYNTALANDFKGNDYLDLRTLQFIKYQNKQCYMYDDDHLSIFGANQLVEFVLNSK</sequence>
<feature type="transmembrane region" description="Helical" evidence="1">
    <location>
        <begin position="246"/>
        <end position="265"/>
    </location>
</feature>
<feature type="domain" description="SGNH" evidence="3">
    <location>
        <begin position="401"/>
        <end position="604"/>
    </location>
</feature>
<dbReference type="InterPro" id="IPR002656">
    <property type="entry name" value="Acyl_transf_3_dom"/>
</dbReference>